<feature type="compositionally biased region" description="Polar residues" evidence="4">
    <location>
        <begin position="523"/>
        <end position="536"/>
    </location>
</feature>
<evidence type="ECO:0000256" key="4">
    <source>
        <dbReference type="SAM" id="MobiDB-lite"/>
    </source>
</evidence>
<dbReference type="RefSeq" id="XP_049180177.1">
    <property type="nucleotide sequence ID" value="XM_049323989.1"/>
</dbReference>
<dbReference type="PROSITE" id="PS00678">
    <property type="entry name" value="WD_REPEATS_1"/>
    <property type="match status" value="1"/>
</dbReference>
<dbReference type="GO" id="GO:0051286">
    <property type="term" value="C:cell tip"/>
    <property type="evidence" value="ECO:0007669"/>
    <property type="project" value="TreeGrafter"/>
</dbReference>
<feature type="region of interest" description="Disordered" evidence="4">
    <location>
        <begin position="633"/>
        <end position="708"/>
    </location>
</feature>
<comment type="caution">
    <text evidence="5">The sequence shown here is derived from an EMBL/GenBank/DDBJ whole genome shotgun (WGS) entry which is preliminary data.</text>
</comment>
<dbReference type="GeneID" id="73380346"/>
<keyword evidence="2" id="KW-0677">Repeat</keyword>
<evidence type="ECO:0000313" key="5">
    <source>
        <dbReference type="EMBL" id="KAI3404432.2"/>
    </source>
</evidence>
<proteinExistence type="predicted"/>
<dbReference type="GO" id="GO:0005634">
    <property type="term" value="C:nucleus"/>
    <property type="evidence" value="ECO:0007669"/>
    <property type="project" value="TreeGrafter"/>
</dbReference>
<dbReference type="GO" id="GO:0045013">
    <property type="term" value="P:carbon catabolite repression of transcription"/>
    <property type="evidence" value="ECO:0007669"/>
    <property type="project" value="TreeGrafter"/>
</dbReference>
<feature type="repeat" description="WD" evidence="3">
    <location>
        <begin position="581"/>
        <end position="621"/>
    </location>
</feature>
<dbReference type="InterPro" id="IPR001680">
    <property type="entry name" value="WD40_rpt"/>
</dbReference>
<dbReference type="PANTHER" id="PTHR14107">
    <property type="entry name" value="WD REPEAT PROTEIN"/>
    <property type="match status" value="1"/>
</dbReference>
<reference evidence="5" key="1">
    <citation type="journal article" date="2022" name="DNA Res.">
        <title>Genome analysis of five recently described species of the CUG-Ser clade uncovers Candida theae as a new hybrid lineage with pathogenic potential in the Candida parapsilosis species complex.</title>
        <authorList>
            <person name="Mixao V."/>
            <person name="Del Olmo V."/>
            <person name="Hegedusova E."/>
            <person name="Saus E."/>
            <person name="Pryszcz L."/>
            <person name="Cillingova A."/>
            <person name="Nosek J."/>
            <person name="Gabaldon T."/>
        </authorList>
    </citation>
    <scope>NUCLEOTIDE SEQUENCE</scope>
    <source>
        <strain evidence="5">CBS 10844</strain>
    </source>
</reference>
<dbReference type="PANTHER" id="PTHR14107:SF16">
    <property type="entry name" value="AT02583P"/>
    <property type="match status" value="1"/>
</dbReference>
<sequence>MQSIHAPNTLSNAARFLNSVCPGYTELEENFHYSLEDKSVPLSTKEIGWPISNRQNGQNGQNGQSINPHSKLVLEKEYLNISRPPLGQLESTTYVSLPLHLVTEFKKMVNTCERAQEGNMYIGANVNPLTPDPFRNINLNPGAISTIIETKTEFQSRNPFKKANTTTTNIEGYKDLTNIEGYKDLTNIEGYKDLTNIEGYKDLTKCSDITILAWNNKFSSCGKLLVSSHVNVLNIFGLDETSNLVYTKKKHQKQGGDGGKSMEVLVETPLLRLKFEDTSIITSQCAFVSNGETIIVLGFHSGDIMIIKPQILKLKSFDLKVTKSEASLEAVGVSVVALVHHPKYEFLIIAGYTNGEVLILNPFGIEDLTQYRKSIKEKNPNVTIFRMHDLSPIGDAKDDVKLLAHFKISHKAITAITSTMTIENVRDAGLQPFLLAIASADGFVRFIDLMFTFRIEENRSSGTTSMVTDIISNYFNTGITHIMFSHDYKFFCISGRGDLIEVFKMSYYDVDGLLRKSDRQQGRSRSGTINSRTSGANAAEGPPRAQTQQQQNQYHNHHHHHNHNHFSFPPIIKCIEIVCRIKGHANIVNSVQFMKDNGDSQSTYKIVSCGGDGKIFVWEFDYKALPKVKKQQQQQQQQLQQQQRQQQQTSVHPTSHRARESRRSMCERKSSVQILLHSPSPASNIQGRTAQRRNKSEDPIHKNQSLATPSLVKKSANLASILSNDENSKQEDAIEVAASLYKKLQDIRNRKNVQKVFLQYGTIISPIVNDKLVPSIGIPLVTMDLSSIIPDGKINNVMIDNWSLWCFCKNGDLFKYKIV</sequence>
<evidence type="ECO:0000256" key="2">
    <source>
        <dbReference type="ARBA" id="ARBA00022737"/>
    </source>
</evidence>
<dbReference type="SMART" id="SM00320">
    <property type="entry name" value="WD40"/>
    <property type="match status" value="3"/>
</dbReference>
<dbReference type="InterPro" id="IPR051362">
    <property type="entry name" value="WD_repeat_creC_regulators"/>
</dbReference>
<dbReference type="Proteomes" id="UP001202479">
    <property type="component" value="Unassembled WGS sequence"/>
</dbReference>
<keyword evidence="6" id="KW-1185">Reference proteome</keyword>
<dbReference type="Gene3D" id="2.130.10.10">
    <property type="entry name" value="YVTN repeat-like/Quinoprotein amine dehydrogenase"/>
    <property type="match status" value="1"/>
</dbReference>
<organism evidence="5 6">
    <name type="scientific">Candida oxycetoniae</name>
    <dbReference type="NCBI Taxonomy" id="497107"/>
    <lineage>
        <taxon>Eukaryota</taxon>
        <taxon>Fungi</taxon>
        <taxon>Dikarya</taxon>
        <taxon>Ascomycota</taxon>
        <taxon>Saccharomycotina</taxon>
        <taxon>Pichiomycetes</taxon>
        <taxon>Debaryomycetaceae</taxon>
        <taxon>Candida/Lodderomyces clade</taxon>
        <taxon>Candida</taxon>
    </lineage>
</organism>
<evidence type="ECO:0000256" key="3">
    <source>
        <dbReference type="PROSITE-ProRule" id="PRU00221"/>
    </source>
</evidence>
<feature type="compositionally biased region" description="Polar residues" evidence="4">
    <location>
        <begin position="680"/>
        <end position="689"/>
    </location>
</feature>
<dbReference type="AlphaFoldDB" id="A0AAI9SXA0"/>
<dbReference type="InterPro" id="IPR015943">
    <property type="entry name" value="WD40/YVTN_repeat-like_dom_sf"/>
</dbReference>
<gene>
    <name evidence="5" type="ORF">KGF56_002729</name>
</gene>
<dbReference type="PROSITE" id="PS50082">
    <property type="entry name" value="WD_REPEATS_2"/>
    <property type="match status" value="1"/>
</dbReference>
<name>A0AAI9SXA0_9ASCO</name>
<dbReference type="InterPro" id="IPR036322">
    <property type="entry name" value="WD40_repeat_dom_sf"/>
</dbReference>
<protein>
    <submittedName>
        <fullName evidence="5">CreC</fullName>
    </submittedName>
</protein>
<dbReference type="EMBL" id="JAHUZD010000102">
    <property type="protein sequence ID" value="KAI3404432.2"/>
    <property type="molecule type" value="Genomic_DNA"/>
</dbReference>
<dbReference type="InterPro" id="IPR019775">
    <property type="entry name" value="WD40_repeat_CS"/>
</dbReference>
<dbReference type="SUPFAM" id="SSF50978">
    <property type="entry name" value="WD40 repeat-like"/>
    <property type="match status" value="1"/>
</dbReference>
<feature type="compositionally biased region" description="Low complexity" evidence="4">
    <location>
        <begin position="633"/>
        <end position="648"/>
    </location>
</feature>
<evidence type="ECO:0000313" key="6">
    <source>
        <dbReference type="Proteomes" id="UP001202479"/>
    </source>
</evidence>
<accession>A0AAI9SXA0</accession>
<feature type="compositionally biased region" description="Basic and acidic residues" evidence="4">
    <location>
        <begin position="657"/>
        <end position="670"/>
    </location>
</feature>
<evidence type="ECO:0000256" key="1">
    <source>
        <dbReference type="ARBA" id="ARBA00022574"/>
    </source>
</evidence>
<dbReference type="GO" id="GO:0032153">
    <property type="term" value="C:cell division site"/>
    <property type="evidence" value="ECO:0007669"/>
    <property type="project" value="TreeGrafter"/>
</dbReference>
<feature type="region of interest" description="Disordered" evidence="4">
    <location>
        <begin position="518"/>
        <end position="563"/>
    </location>
</feature>
<keyword evidence="1 3" id="KW-0853">WD repeat</keyword>